<organism evidence="1 2">
    <name type="scientific">Brucella pecoris</name>
    <dbReference type="NCBI Taxonomy" id="867683"/>
    <lineage>
        <taxon>Bacteria</taxon>
        <taxon>Pseudomonadati</taxon>
        <taxon>Pseudomonadota</taxon>
        <taxon>Alphaproteobacteria</taxon>
        <taxon>Hyphomicrobiales</taxon>
        <taxon>Brucellaceae</taxon>
        <taxon>Brucella/Ochrobactrum group</taxon>
        <taxon>Brucella</taxon>
    </lineage>
</organism>
<accession>A0AB34YZC7</accession>
<keyword evidence="2" id="KW-1185">Reference proteome</keyword>
<proteinExistence type="predicted"/>
<name>A0AB34YZC7_9HYPH</name>
<comment type="caution">
    <text evidence="1">The sequence shown here is derived from an EMBL/GenBank/DDBJ whole genome shotgun (WGS) entry which is preliminary data.</text>
</comment>
<reference evidence="1 2" key="1">
    <citation type="submission" date="2020-08" db="EMBL/GenBank/DDBJ databases">
        <title>Genomic Encyclopedia of Type Strains, Phase IV (KMG-IV): sequencing the most valuable type-strain genomes for metagenomic binning, comparative biology and taxonomic classification.</title>
        <authorList>
            <person name="Goeker M."/>
        </authorList>
    </citation>
    <scope>NUCLEOTIDE SEQUENCE [LARGE SCALE GENOMIC DNA]</scope>
    <source>
        <strain evidence="1 2">DSM 23868</strain>
    </source>
</reference>
<dbReference type="Proteomes" id="UP000553980">
    <property type="component" value="Unassembled WGS sequence"/>
</dbReference>
<gene>
    <name evidence="1" type="ORF">GGQ79_004768</name>
</gene>
<evidence type="ECO:0000313" key="1">
    <source>
        <dbReference type="EMBL" id="MBB4096210.1"/>
    </source>
</evidence>
<sequence>MAWLLSVSAFFCADNGFAGSLAGKPLNLNVKSVKFPLVRHEAKPKTGRTFAIAVCWRRRVRGGMEGDCLSSAAQSLPFGEAGRFLVLLFGRLHASMVEADNEELALIWLCCCVMG</sequence>
<evidence type="ECO:0008006" key="3">
    <source>
        <dbReference type="Google" id="ProtNLM"/>
    </source>
</evidence>
<evidence type="ECO:0000313" key="2">
    <source>
        <dbReference type="Proteomes" id="UP000553980"/>
    </source>
</evidence>
<protein>
    <recommendedName>
        <fullName evidence="3">Secreted protein</fullName>
    </recommendedName>
</protein>
<dbReference type="AlphaFoldDB" id="A0AB34YZC7"/>
<dbReference type="EMBL" id="JACIEX010000022">
    <property type="protein sequence ID" value="MBB4096210.1"/>
    <property type="molecule type" value="Genomic_DNA"/>
</dbReference>
<dbReference type="RefSeq" id="WP_235894963.1">
    <property type="nucleotide sequence ID" value="NZ_JACIEX010000022.1"/>
</dbReference>